<keyword evidence="5" id="KW-0342">GTP-binding</keyword>
<evidence type="ECO:0000313" key="10">
    <source>
        <dbReference type="EMBL" id="KPM09096.1"/>
    </source>
</evidence>
<dbReference type="AlphaFoldDB" id="A0A132ADM6"/>
<name>A0A132ADM6_SARSC</name>
<evidence type="ECO:0000313" key="11">
    <source>
        <dbReference type="EnsemblMetazoa" id="KAF7492304.1"/>
    </source>
</evidence>
<dbReference type="VEuPathDB" id="VectorBase:SSCA007712"/>
<reference evidence="12" key="2">
    <citation type="journal article" date="2020" name="PLoS Negl. Trop. Dis.">
        <title>High-quality nuclear genome for Sarcoptes scabiei-A critical resource for a neglected parasite.</title>
        <authorList>
            <person name="Korhonen P.K."/>
            <person name="Gasser R.B."/>
            <person name="Ma G."/>
            <person name="Wang T."/>
            <person name="Stroehlein A.J."/>
            <person name="Young N.D."/>
            <person name="Ang C.S."/>
            <person name="Fernando D.D."/>
            <person name="Lu H.C."/>
            <person name="Taylor S."/>
            <person name="Reynolds S.L."/>
            <person name="Mofiz E."/>
            <person name="Najaraj S.H."/>
            <person name="Gowda H."/>
            <person name="Madugundu A."/>
            <person name="Renuse S."/>
            <person name="Holt D."/>
            <person name="Pandey A."/>
            <person name="Papenfuss A.T."/>
            <person name="Fischer K."/>
        </authorList>
    </citation>
    <scope>NUCLEOTIDE SEQUENCE [LARGE SCALE GENOMIC DNA]</scope>
</reference>
<reference evidence="11" key="4">
    <citation type="submission" date="2022-06" db="UniProtKB">
        <authorList>
            <consortium name="EnsemblMetazoa"/>
        </authorList>
    </citation>
    <scope>IDENTIFICATION</scope>
</reference>
<feature type="region of interest" description="Disordered" evidence="7">
    <location>
        <begin position="20"/>
        <end position="41"/>
    </location>
</feature>
<dbReference type="EnsemblMetazoa" id="SSS_2106s_mrna">
    <property type="protein sequence ID" value="KAF7492304.1"/>
    <property type="gene ID" value="SSS_2106"/>
</dbReference>
<gene>
    <name evidence="10" type="ORF">QR98_0076270</name>
    <name evidence="9" type="ORF">SSS_2106</name>
</gene>
<evidence type="ECO:0000256" key="2">
    <source>
        <dbReference type="ARBA" id="ARBA00022490"/>
    </source>
</evidence>
<dbReference type="PANTHER" id="PTHR45709">
    <property type="entry name" value="LARGE SUBUNIT GTPASE 1 HOMOLOG-RELATED"/>
    <property type="match status" value="1"/>
</dbReference>
<reference evidence="10 13" key="1">
    <citation type="journal article" date="2015" name="Parasit. Vectors">
        <title>Draft genome of the scabies mite.</title>
        <authorList>
            <person name="Rider S.D.Jr."/>
            <person name="Morgan M.S."/>
            <person name="Arlian L.G."/>
        </authorList>
    </citation>
    <scope>NUCLEOTIDE SEQUENCE [LARGE SCALE GENOMIC DNA]</scope>
    <source>
        <strain evidence="10">Arlian Lab</strain>
    </source>
</reference>
<proteinExistence type="predicted"/>
<evidence type="ECO:0000256" key="4">
    <source>
        <dbReference type="ARBA" id="ARBA00022801"/>
    </source>
</evidence>
<keyword evidence="12" id="KW-1185">Reference proteome</keyword>
<dbReference type="InterPro" id="IPR023179">
    <property type="entry name" value="GTP-bd_ortho_bundle_sf"/>
</dbReference>
<evidence type="ECO:0000256" key="5">
    <source>
        <dbReference type="ARBA" id="ARBA00023134"/>
    </source>
</evidence>
<dbReference type="GO" id="GO:0000054">
    <property type="term" value="P:ribosomal subunit export from nucleus"/>
    <property type="evidence" value="ECO:0007669"/>
    <property type="project" value="TreeGrafter"/>
</dbReference>
<dbReference type="Proteomes" id="UP000070412">
    <property type="component" value="Unassembled WGS sequence"/>
</dbReference>
<evidence type="ECO:0000256" key="1">
    <source>
        <dbReference type="ARBA" id="ARBA00004496"/>
    </source>
</evidence>
<accession>A0A132ADM6</accession>
<dbReference type="Gene3D" id="1.10.1580.10">
    <property type="match status" value="1"/>
</dbReference>
<evidence type="ECO:0000256" key="3">
    <source>
        <dbReference type="ARBA" id="ARBA00022741"/>
    </source>
</evidence>
<dbReference type="PANTHER" id="PTHR45709:SF2">
    <property type="entry name" value="LARGE SUBUNIT GTPASE 1 HOMOLOG"/>
    <property type="match status" value="1"/>
</dbReference>
<dbReference type="EMBL" id="JXLN01013115">
    <property type="protein sequence ID" value="KPM09096.1"/>
    <property type="molecule type" value="Genomic_DNA"/>
</dbReference>
<keyword evidence="4" id="KW-0378">Hydrolase</keyword>
<reference evidence="9" key="3">
    <citation type="submission" date="2020-01" db="EMBL/GenBank/DDBJ databases">
        <authorList>
            <person name="Korhonen P.K.K."/>
            <person name="Guangxu M.G."/>
            <person name="Wang T.W."/>
            <person name="Stroehlein A.J.S."/>
            <person name="Young N.D."/>
            <person name="Ang C.-S.A."/>
            <person name="Fernando D.W.F."/>
            <person name="Lu H.L."/>
            <person name="Taylor S.T."/>
            <person name="Ehtesham M.E.M."/>
            <person name="Najaraj S.H.N."/>
            <person name="Harsha G.H.G."/>
            <person name="Madugundu A.M."/>
            <person name="Renuse S.R."/>
            <person name="Holt D.H."/>
            <person name="Pandey A.P."/>
            <person name="Papenfuss A.P."/>
            <person name="Gasser R.B.G."/>
            <person name="Fischer K.F."/>
        </authorList>
    </citation>
    <scope>NUCLEOTIDE SEQUENCE</scope>
    <source>
        <strain evidence="9">SSS_KF_BRIS2020</strain>
    </source>
</reference>
<dbReference type="SUPFAM" id="SSF52540">
    <property type="entry name" value="P-loop containing nucleoside triphosphate hydrolases"/>
    <property type="match status" value="1"/>
</dbReference>
<dbReference type="InterPro" id="IPR027417">
    <property type="entry name" value="P-loop_NTPase"/>
</dbReference>
<evidence type="ECO:0000313" key="9">
    <source>
        <dbReference type="EMBL" id="KAF7492304.1"/>
    </source>
</evidence>
<dbReference type="Proteomes" id="UP000616769">
    <property type="component" value="Unassembled WGS sequence"/>
</dbReference>
<dbReference type="GO" id="GO:0005829">
    <property type="term" value="C:cytosol"/>
    <property type="evidence" value="ECO:0007669"/>
    <property type="project" value="TreeGrafter"/>
</dbReference>
<evidence type="ECO:0000313" key="12">
    <source>
        <dbReference type="Proteomes" id="UP000070412"/>
    </source>
</evidence>
<feature type="compositionally biased region" description="Basic and acidic residues" evidence="7">
    <location>
        <begin position="30"/>
        <end position="41"/>
    </location>
</feature>
<dbReference type="InterPro" id="IPR030378">
    <property type="entry name" value="G_CP_dom"/>
</dbReference>
<dbReference type="Pfam" id="PF01926">
    <property type="entry name" value="MMR_HSR1"/>
    <property type="match status" value="1"/>
</dbReference>
<evidence type="ECO:0000313" key="13">
    <source>
        <dbReference type="Proteomes" id="UP000616769"/>
    </source>
</evidence>
<dbReference type="CDD" id="cd01857">
    <property type="entry name" value="HSR1_MMR1"/>
    <property type="match status" value="1"/>
</dbReference>
<comment type="subcellular location">
    <subcellularLocation>
        <location evidence="1">Cytoplasm</location>
    </subcellularLocation>
</comment>
<feature type="domain" description="CP-type G" evidence="8">
    <location>
        <begin position="154"/>
        <end position="349"/>
    </location>
</feature>
<dbReference type="GO" id="GO:0003924">
    <property type="term" value="F:GTPase activity"/>
    <property type="evidence" value="ECO:0007669"/>
    <property type="project" value="InterPro"/>
</dbReference>
<evidence type="ECO:0000256" key="6">
    <source>
        <dbReference type="ARBA" id="ARBA00040145"/>
    </source>
</evidence>
<dbReference type="PROSITE" id="PS51721">
    <property type="entry name" value="G_CP"/>
    <property type="match status" value="1"/>
</dbReference>
<dbReference type="InterPro" id="IPR043358">
    <property type="entry name" value="GNL1-like"/>
</dbReference>
<evidence type="ECO:0000259" key="8">
    <source>
        <dbReference type="PROSITE" id="PS51721"/>
    </source>
</evidence>
<dbReference type="Gene3D" id="3.40.50.300">
    <property type="entry name" value="P-loop containing nucleotide triphosphate hydrolases"/>
    <property type="match status" value="1"/>
</dbReference>
<dbReference type="GO" id="GO:0005525">
    <property type="term" value="F:GTP binding"/>
    <property type="evidence" value="ECO:0007669"/>
    <property type="project" value="UniProtKB-KW"/>
</dbReference>
<dbReference type="EMBL" id="WVUK01000056">
    <property type="protein sequence ID" value="KAF7492304.1"/>
    <property type="molecule type" value="Genomic_DNA"/>
</dbReference>
<sequence>MVKTKKTEPTLALGRTLINNQRKSHSSYKSSDRHCDADKSEKSITEYTSLEEFMSKTDLIKQKFSSEHENVKFISPNKISHQQSFSSNQVDYEDEEIASELLIPRRPKLENVHSAETLKELENSNYLAWRRRLASLQSKENIILTPFEKNLEFWRQLWRVVERSDVVVQILDARNPLMFYCKDLDKYVAEIDAKKQSLILLNKSDYLSLEQRNHWLKYFNSIGKQCIFFSALEQQNRLAQDIETESQSNASEIKLLDEMTKLNLDDFSSLLNYEELIAYLKSLRLDAQSSSFAVGFVGYPNVGKSSTINALLRAKRVSVSATPGKTKHFQTMILDKELTIVDCPGLVFPNVASSKSEMIINGVLPIDQVKDVIIAIDSITSKIPAFVFEDLYGILLKQSNDSTIGSDSKVSPLELLTAYGYSRGFMTQRGLPDTSKSAKIIIKDFVSGKLLYCYSPPTIKQNEFHRYTPKNLGQSSRKISDKKLIKMFDGNNLLQKNFDEEFFNQKISSAHIKGLNSMPNQHLIDRKIDEDNGVRIEKPWRKHHNRKKKEKLRRVYAHLDN</sequence>
<keyword evidence="3" id="KW-0547">Nucleotide-binding</keyword>
<protein>
    <recommendedName>
        <fullName evidence="6">Large subunit GTPase 1 homolog</fullName>
    </recommendedName>
</protein>
<organism evidence="10 13">
    <name type="scientific">Sarcoptes scabiei</name>
    <name type="common">Itch mite</name>
    <name type="synonym">Acarus scabiei</name>
    <dbReference type="NCBI Taxonomy" id="52283"/>
    <lineage>
        <taxon>Eukaryota</taxon>
        <taxon>Metazoa</taxon>
        <taxon>Ecdysozoa</taxon>
        <taxon>Arthropoda</taxon>
        <taxon>Chelicerata</taxon>
        <taxon>Arachnida</taxon>
        <taxon>Acari</taxon>
        <taxon>Acariformes</taxon>
        <taxon>Sarcoptiformes</taxon>
        <taxon>Astigmata</taxon>
        <taxon>Psoroptidia</taxon>
        <taxon>Sarcoptoidea</taxon>
        <taxon>Sarcoptidae</taxon>
        <taxon>Sarcoptinae</taxon>
        <taxon>Sarcoptes</taxon>
    </lineage>
</organism>
<keyword evidence="2" id="KW-0963">Cytoplasm</keyword>
<dbReference type="OrthoDB" id="61815at2759"/>
<dbReference type="InterPro" id="IPR006073">
    <property type="entry name" value="GTP-bd"/>
</dbReference>
<evidence type="ECO:0000256" key="7">
    <source>
        <dbReference type="SAM" id="MobiDB-lite"/>
    </source>
</evidence>